<accession>A0A1M6W646</accession>
<evidence type="ECO:0000256" key="3">
    <source>
        <dbReference type="ARBA" id="ARBA00022679"/>
    </source>
</evidence>
<dbReference type="InterPro" id="IPR001497">
    <property type="entry name" value="MethylDNA_cys_MeTrfase_AS"/>
</dbReference>
<keyword evidence="2 8" id="KW-0489">Methyltransferase</keyword>
<dbReference type="CDD" id="cd06445">
    <property type="entry name" value="ATase"/>
    <property type="match status" value="1"/>
</dbReference>
<organism evidence="8 9">
    <name type="scientific">Anaerocolumna jejuensis DSM 15929</name>
    <dbReference type="NCBI Taxonomy" id="1121322"/>
    <lineage>
        <taxon>Bacteria</taxon>
        <taxon>Bacillati</taxon>
        <taxon>Bacillota</taxon>
        <taxon>Clostridia</taxon>
        <taxon>Lachnospirales</taxon>
        <taxon>Lachnospiraceae</taxon>
        <taxon>Anaerocolumna</taxon>
    </lineage>
</organism>
<protein>
    <submittedName>
        <fullName evidence="8">Methylated-DNA-protein-cysteine methyltransferase related protein</fullName>
    </submittedName>
</protein>
<dbReference type="OrthoDB" id="9789813at2"/>
<gene>
    <name evidence="8" type="ORF">SAMN02745136_03598</name>
</gene>
<sequence length="110" mass="12447">MNQSNLYQKIYEIVADIPEGRVATYGQIAWMAGRPNAPRVVGYAMSRVPFDLDLPCHRVVNKAGEMAPDHVFGSGQLQRSLLEKEGITFLENGCIDMKKCQWRIFGEDEE</sequence>
<comment type="catalytic activity">
    <reaction evidence="6">
        <text>a 6-O-methyl-2'-deoxyguanosine in DNA + L-cysteinyl-[protein] = S-methyl-L-cysteinyl-[protein] + a 2'-deoxyguanosine in DNA</text>
        <dbReference type="Rhea" id="RHEA:24000"/>
        <dbReference type="Rhea" id="RHEA-COMP:10131"/>
        <dbReference type="Rhea" id="RHEA-COMP:10132"/>
        <dbReference type="Rhea" id="RHEA-COMP:11367"/>
        <dbReference type="Rhea" id="RHEA-COMP:11368"/>
        <dbReference type="ChEBI" id="CHEBI:29950"/>
        <dbReference type="ChEBI" id="CHEBI:82612"/>
        <dbReference type="ChEBI" id="CHEBI:85445"/>
        <dbReference type="ChEBI" id="CHEBI:85448"/>
        <dbReference type="EC" id="2.1.1.63"/>
    </reaction>
</comment>
<keyword evidence="9" id="KW-1185">Reference proteome</keyword>
<dbReference type="EMBL" id="FRAC01000019">
    <property type="protein sequence ID" value="SHK89191.1"/>
    <property type="molecule type" value="Genomic_DNA"/>
</dbReference>
<evidence type="ECO:0000259" key="7">
    <source>
        <dbReference type="Pfam" id="PF01035"/>
    </source>
</evidence>
<dbReference type="InterPro" id="IPR036388">
    <property type="entry name" value="WH-like_DNA-bd_sf"/>
</dbReference>
<evidence type="ECO:0000256" key="6">
    <source>
        <dbReference type="ARBA" id="ARBA00049348"/>
    </source>
</evidence>
<keyword evidence="5" id="KW-0234">DNA repair</keyword>
<evidence type="ECO:0000313" key="8">
    <source>
        <dbReference type="EMBL" id="SHK89191.1"/>
    </source>
</evidence>
<keyword evidence="4" id="KW-0227">DNA damage</keyword>
<dbReference type="Proteomes" id="UP000184386">
    <property type="component" value="Unassembled WGS sequence"/>
</dbReference>
<dbReference type="RefSeq" id="WP_073278229.1">
    <property type="nucleotide sequence ID" value="NZ_FRAC01000019.1"/>
</dbReference>
<dbReference type="Pfam" id="PF01035">
    <property type="entry name" value="DNA_binding_1"/>
    <property type="match status" value="1"/>
</dbReference>
<evidence type="ECO:0000313" key="9">
    <source>
        <dbReference type="Proteomes" id="UP000184386"/>
    </source>
</evidence>
<dbReference type="Gene3D" id="1.10.10.10">
    <property type="entry name" value="Winged helix-like DNA-binding domain superfamily/Winged helix DNA-binding domain"/>
    <property type="match status" value="1"/>
</dbReference>
<evidence type="ECO:0000256" key="4">
    <source>
        <dbReference type="ARBA" id="ARBA00022763"/>
    </source>
</evidence>
<dbReference type="PROSITE" id="PS00374">
    <property type="entry name" value="MGMT"/>
    <property type="match status" value="1"/>
</dbReference>
<dbReference type="PANTHER" id="PTHR42942">
    <property type="entry name" value="6-O-METHYLGUANINE DNA METHYLTRANSFERASE"/>
    <property type="match status" value="1"/>
</dbReference>
<dbReference type="InterPro" id="IPR052520">
    <property type="entry name" value="ATL_DNA_repair"/>
</dbReference>
<comment type="catalytic activity">
    <reaction evidence="1">
        <text>a 4-O-methyl-thymidine in DNA + L-cysteinyl-[protein] = a thymidine in DNA + S-methyl-L-cysteinyl-[protein]</text>
        <dbReference type="Rhea" id="RHEA:53428"/>
        <dbReference type="Rhea" id="RHEA-COMP:10131"/>
        <dbReference type="Rhea" id="RHEA-COMP:10132"/>
        <dbReference type="Rhea" id="RHEA-COMP:13555"/>
        <dbReference type="Rhea" id="RHEA-COMP:13556"/>
        <dbReference type="ChEBI" id="CHEBI:29950"/>
        <dbReference type="ChEBI" id="CHEBI:82612"/>
        <dbReference type="ChEBI" id="CHEBI:137386"/>
        <dbReference type="ChEBI" id="CHEBI:137387"/>
        <dbReference type="EC" id="2.1.1.63"/>
    </reaction>
</comment>
<dbReference type="SUPFAM" id="SSF46767">
    <property type="entry name" value="Methylated DNA-protein cysteine methyltransferase, C-terminal domain"/>
    <property type="match status" value="1"/>
</dbReference>
<dbReference type="GO" id="GO:0032259">
    <property type="term" value="P:methylation"/>
    <property type="evidence" value="ECO:0007669"/>
    <property type="project" value="UniProtKB-KW"/>
</dbReference>
<dbReference type="InterPro" id="IPR014048">
    <property type="entry name" value="MethylDNA_cys_MeTrfase_DNA-bd"/>
</dbReference>
<dbReference type="GO" id="GO:0003908">
    <property type="term" value="F:methylated-DNA-[protein]-cysteine S-methyltransferase activity"/>
    <property type="evidence" value="ECO:0007669"/>
    <property type="project" value="UniProtKB-EC"/>
</dbReference>
<dbReference type="InterPro" id="IPR036217">
    <property type="entry name" value="MethylDNA_cys_MeTrfase_DNAb"/>
</dbReference>
<reference evidence="8 9" key="1">
    <citation type="submission" date="2016-11" db="EMBL/GenBank/DDBJ databases">
        <authorList>
            <person name="Jaros S."/>
            <person name="Januszkiewicz K."/>
            <person name="Wedrychowicz H."/>
        </authorList>
    </citation>
    <scope>NUCLEOTIDE SEQUENCE [LARGE SCALE GENOMIC DNA]</scope>
    <source>
        <strain evidence="8 9">DSM 15929</strain>
    </source>
</reference>
<evidence type="ECO:0000256" key="5">
    <source>
        <dbReference type="ARBA" id="ARBA00023204"/>
    </source>
</evidence>
<keyword evidence="3 8" id="KW-0808">Transferase</keyword>
<dbReference type="PANTHER" id="PTHR42942:SF1">
    <property type="entry name" value="ALKYLTRANSFERASE-LIKE PROTEIN 1"/>
    <property type="match status" value="1"/>
</dbReference>
<dbReference type="AlphaFoldDB" id="A0A1M6W646"/>
<dbReference type="NCBIfam" id="TIGR00589">
    <property type="entry name" value="ogt"/>
    <property type="match status" value="1"/>
</dbReference>
<proteinExistence type="predicted"/>
<feature type="domain" description="Methylated-DNA-[protein]-cysteine S-methyltransferase DNA binding" evidence="7">
    <location>
        <begin position="6"/>
        <end position="87"/>
    </location>
</feature>
<evidence type="ECO:0000256" key="2">
    <source>
        <dbReference type="ARBA" id="ARBA00022603"/>
    </source>
</evidence>
<evidence type="ECO:0000256" key="1">
    <source>
        <dbReference type="ARBA" id="ARBA00001286"/>
    </source>
</evidence>
<name>A0A1M6W646_9FIRM</name>
<dbReference type="GO" id="GO:0006281">
    <property type="term" value="P:DNA repair"/>
    <property type="evidence" value="ECO:0007669"/>
    <property type="project" value="UniProtKB-KW"/>
</dbReference>